<protein>
    <recommendedName>
        <fullName evidence="3">Dehydratase</fullName>
    </recommendedName>
</protein>
<evidence type="ECO:0000313" key="2">
    <source>
        <dbReference type="Proteomes" id="UP000238532"/>
    </source>
</evidence>
<dbReference type="Proteomes" id="UP000238532">
    <property type="component" value="Unassembled WGS sequence"/>
</dbReference>
<dbReference type="InterPro" id="IPR016776">
    <property type="entry name" value="ApeP-like_dehydratase"/>
</dbReference>
<dbReference type="EMBL" id="NEBY01000277">
    <property type="protein sequence ID" value="PRJ59027.1"/>
    <property type="molecule type" value="Genomic_DNA"/>
</dbReference>
<dbReference type="Gene3D" id="3.10.129.10">
    <property type="entry name" value="Hotdog Thioesterase"/>
    <property type="match status" value="1"/>
</dbReference>
<organism evidence="1 2">
    <name type="scientific">Haemophilus influenzae</name>
    <dbReference type="NCBI Taxonomy" id="727"/>
    <lineage>
        <taxon>Bacteria</taxon>
        <taxon>Pseudomonadati</taxon>
        <taxon>Pseudomonadota</taxon>
        <taxon>Gammaproteobacteria</taxon>
        <taxon>Pasteurellales</taxon>
        <taxon>Pasteurellaceae</taxon>
        <taxon>Haemophilus</taxon>
    </lineage>
</organism>
<dbReference type="InterPro" id="IPR029069">
    <property type="entry name" value="HotDog_dom_sf"/>
</dbReference>
<dbReference type="RefSeq" id="WP_105882086.1">
    <property type="nucleotide sequence ID" value="NZ_CP135754.1"/>
</dbReference>
<sequence>MKLTLPIENVSPLIPQSGEMVLVDRVIDYGADFLIGEAKIKSDHILLSQGVLPTYAGIEIMAQGVAAWAGCHNQEQVIARNKQAEVRLGYLLGTRKLYIHQSHIEVGSILEIQVKMSIQDATGFGVFDCQLIDKNSRKVLLEGALNVFSPKDGKVTK</sequence>
<dbReference type="SUPFAM" id="SSF54637">
    <property type="entry name" value="Thioesterase/thiol ester dehydrase-isomerase"/>
    <property type="match status" value="1"/>
</dbReference>
<name>A0A2S9RNX1_HAEIF</name>
<gene>
    <name evidence="1" type="ORF">BV102_00127</name>
</gene>
<proteinExistence type="predicted"/>
<reference evidence="1 2" key="1">
    <citation type="submission" date="2017-04" db="EMBL/GenBank/DDBJ databases">
        <title>Haemophilus influenzae in COPD genome sequencing project.</title>
        <authorList>
            <person name="Murphy T.F."/>
            <person name="Kong Y."/>
            <person name="Nadendla S."/>
            <person name="Tettelin H."/>
            <person name="Pettigrew M."/>
        </authorList>
    </citation>
    <scope>NUCLEOTIDE SEQUENCE [LARGE SCALE GENOMIC DNA]</scope>
    <source>
        <strain evidence="1 2">56P127H1</strain>
    </source>
</reference>
<evidence type="ECO:0000313" key="1">
    <source>
        <dbReference type="EMBL" id="PRJ59027.1"/>
    </source>
</evidence>
<comment type="caution">
    <text evidence="1">The sequence shown here is derived from an EMBL/GenBank/DDBJ whole genome shotgun (WGS) entry which is preliminary data.</text>
</comment>
<evidence type="ECO:0008006" key="3">
    <source>
        <dbReference type="Google" id="ProtNLM"/>
    </source>
</evidence>
<accession>A0A2S9RNX1</accession>
<dbReference type="Pfam" id="PF22817">
    <property type="entry name" value="ApeP-like"/>
    <property type="match status" value="1"/>
</dbReference>
<dbReference type="PIRSF" id="PIRSF020565">
    <property type="entry name" value="3Ho_Ac_ACP_DH_prd"/>
    <property type="match status" value="1"/>
</dbReference>
<dbReference type="AlphaFoldDB" id="A0A2S9RNX1"/>